<dbReference type="OMA" id="ERSYHER"/>
<dbReference type="GeneID" id="71986258"/>
<evidence type="ECO:0000313" key="4">
    <source>
        <dbReference type="Proteomes" id="UP000756132"/>
    </source>
</evidence>
<dbReference type="Proteomes" id="UP000756132">
    <property type="component" value="Chromosome 5"/>
</dbReference>
<keyword evidence="2" id="KW-1133">Transmembrane helix</keyword>
<dbReference type="OrthoDB" id="3177213at2759"/>
<evidence type="ECO:0000256" key="2">
    <source>
        <dbReference type="SAM" id="Phobius"/>
    </source>
</evidence>
<feature type="transmembrane region" description="Helical" evidence="2">
    <location>
        <begin position="198"/>
        <end position="217"/>
    </location>
</feature>
<dbReference type="InterPro" id="IPR010640">
    <property type="entry name" value="Low_temperature_requirement_A"/>
</dbReference>
<dbReference type="PANTHER" id="PTHR42101">
    <property type="entry name" value="CHROMOSOME 16, WHOLE GENOME SHOTGUN SEQUENCE"/>
    <property type="match status" value="1"/>
</dbReference>
<keyword evidence="2" id="KW-0472">Membrane</keyword>
<proteinExistence type="predicted"/>
<feature type="transmembrane region" description="Helical" evidence="2">
    <location>
        <begin position="332"/>
        <end position="353"/>
    </location>
</feature>
<keyword evidence="2" id="KW-0812">Transmembrane</keyword>
<evidence type="ECO:0000313" key="3">
    <source>
        <dbReference type="EMBL" id="UJO17240.1"/>
    </source>
</evidence>
<reference evidence="3" key="1">
    <citation type="submission" date="2021-12" db="EMBL/GenBank/DDBJ databases">
        <authorList>
            <person name="Zaccaron A."/>
            <person name="Stergiopoulos I."/>
        </authorList>
    </citation>
    <scope>NUCLEOTIDE SEQUENCE</scope>
    <source>
        <strain evidence="3">Race5_Kim</strain>
    </source>
</reference>
<dbReference type="AlphaFoldDB" id="A0A9Q8LGU6"/>
<organism evidence="3 4">
    <name type="scientific">Passalora fulva</name>
    <name type="common">Tomato leaf mold</name>
    <name type="synonym">Cladosporium fulvum</name>
    <dbReference type="NCBI Taxonomy" id="5499"/>
    <lineage>
        <taxon>Eukaryota</taxon>
        <taxon>Fungi</taxon>
        <taxon>Dikarya</taxon>
        <taxon>Ascomycota</taxon>
        <taxon>Pezizomycotina</taxon>
        <taxon>Dothideomycetes</taxon>
        <taxon>Dothideomycetidae</taxon>
        <taxon>Mycosphaerellales</taxon>
        <taxon>Mycosphaerellaceae</taxon>
        <taxon>Fulvia</taxon>
    </lineage>
</organism>
<feature type="transmembrane region" description="Helical" evidence="2">
    <location>
        <begin position="557"/>
        <end position="580"/>
    </location>
</feature>
<feature type="transmembrane region" description="Helical" evidence="2">
    <location>
        <begin position="262"/>
        <end position="281"/>
    </location>
</feature>
<feature type="transmembrane region" description="Helical" evidence="2">
    <location>
        <begin position="166"/>
        <end position="186"/>
    </location>
</feature>
<feature type="transmembrane region" description="Helical" evidence="2">
    <location>
        <begin position="365"/>
        <end position="384"/>
    </location>
</feature>
<dbReference type="KEGG" id="ffu:CLAFUR5_06380"/>
<feature type="transmembrane region" description="Helical" evidence="2">
    <location>
        <begin position="128"/>
        <end position="146"/>
    </location>
</feature>
<reference evidence="3" key="2">
    <citation type="journal article" date="2022" name="Microb. Genom.">
        <title>A chromosome-scale genome assembly of the tomato pathogen Cladosporium fulvum reveals a compartmentalized genome architecture and the presence of a dispensable chromosome.</title>
        <authorList>
            <person name="Zaccaron A.Z."/>
            <person name="Chen L.H."/>
            <person name="Samaras A."/>
            <person name="Stergiopoulos I."/>
        </authorList>
    </citation>
    <scope>NUCLEOTIDE SEQUENCE</scope>
    <source>
        <strain evidence="3">Race5_Kim</strain>
    </source>
</reference>
<dbReference type="RefSeq" id="XP_047761606.1">
    <property type="nucleotide sequence ID" value="XM_047905528.1"/>
</dbReference>
<feature type="transmembrane region" description="Helical" evidence="2">
    <location>
        <begin position="97"/>
        <end position="116"/>
    </location>
</feature>
<protein>
    <submittedName>
        <fullName evidence="3">Uncharacterized protein</fullName>
    </submittedName>
</protein>
<sequence length="646" mass="72975">MSDDNLPLFRNPVTRPASVQGIQQLALKPFTIVEGIEQQAGNSKYMPVDDEHYDNPEFRHHKEATNSELFYDLFFVANLTVFSYIHDVNDITTLAQFVGFFCILWFTWYNVALYDVRFATDSVIERVFKFLNFGFMIGFAAVGPRFKVAASESDEHASNYYNSLTLILAASRFTLVIQYLQTAWFVRCNKDTKVPLCLTAGSYFLAGLIYLVVWWNFPKWQGSENPLDPMHLQRIDDPHLQNVDDPQTVTSMAATQRDHTYIAWYILAIGETMAAIAISIVWRKTVGFKGTHLVQRMSLLTLIILGEGLIGIAKHTQILASYAIFSFEVSNAASLVSAVLIFYFIYMLYFDWMDEDHFGSIRQQIWSFLHFPFHFALVLTIEGVNQSIMWRAAMVAAGKLYKVYEKQDIDAPRAAIAKTWDYTASSIIKESLSASKGLAATLDGLNTQSFIDDYVEDIREGTDPESVRLNVDRLWSISNTAILNTAGFGAQKNLTEALLKSGKAVTDQDVEMKEYKSNATFKLAYIYLFVAVGCVVLLCTLLASLGKRHKKQTYHWIRLRISAVIGLTLCLLSFMVLAAGETAREYGFVSSGWVLPTIAMLLFCAAVLNNIKPTFLAPAEKHNDGRTREMEMKPRRGHHGKEPSRG</sequence>
<dbReference type="EMBL" id="CP090167">
    <property type="protein sequence ID" value="UJO17240.1"/>
    <property type="molecule type" value="Genomic_DNA"/>
</dbReference>
<dbReference type="PANTHER" id="PTHR42101:SF1">
    <property type="entry name" value="LOW TEMPERATURE REQUIREMENT A"/>
    <property type="match status" value="1"/>
</dbReference>
<name>A0A9Q8LGU6_PASFU</name>
<feature type="region of interest" description="Disordered" evidence="1">
    <location>
        <begin position="622"/>
        <end position="646"/>
    </location>
</feature>
<feature type="transmembrane region" description="Helical" evidence="2">
    <location>
        <begin position="524"/>
        <end position="545"/>
    </location>
</feature>
<evidence type="ECO:0000256" key="1">
    <source>
        <dbReference type="SAM" id="MobiDB-lite"/>
    </source>
</evidence>
<accession>A0A9Q8LGU6</accession>
<keyword evidence="4" id="KW-1185">Reference proteome</keyword>
<feature type="transmembrane region" description="Helical" evidence="2">
    <location>
        <begin position="586"/>
        <end position="608"/>
    </location>
</feature>
<dbReference type="Pfam" id="PF06772">
    <property type="entry name" value="LtrA"/>
    <property type="match status" value="1"/>
</dbReference>
<gene>
    <name evidence="3" type="ORF">CLAFUR5_06380</name>
</gene>